<proteinExistence type="predicted"/>
<dbReference type="InterPro" id="IPR025827">
    <property type="entry name" value="Zn_ribbon_recom_dom"/>
</dbReference>
<dbReference type="SUPFAM" id="SSF53041">
    <property type="entry name" value="Resolvase-like"/>
    <property type="match status" value="1"/>
</dbReference>
<dbReference type="AlphaFoldDB" id="A0A158B850"/>
<dbReference type="OrthoDB" id="5479610at2"/>
<dbReference type="Proteomes" id="UP000071859">
    <property type="component" value="Unassembled WGS sequence"/>
</dbReference>
<dbReference type="GO" id="GO:0003677">
    <property type="term" value="F:DNA binding"/>
    <property type="evidence" value="ECO:0007669"/>
    <property type="project" value="InterPro"/>
</dbReference>
<feature type="coiled-coil region" evidence="1">
    <location>
        <begin position="391"/>
        <end position="447"/>
    </location>
</feature>
<keyword evidence="1" id="KW-0175">Coiled coil</keyword>
<dbReference type="InterPro" id="IPR050639">
    <property type="entry name" value="SSR_resolvase"/>
</dbReference>
<dbReference type="RefSeq" id="WP_062604733.1">
    <property type="nucleotide sequence ID" value="NZ_FCOX02000009.1"/>
</dbReference>
<dbReference type="Pfam" id="PF07508">
    <property type="entry name" value="Recombinase"/>
    <property type="match status" value="1"/>
</dbReference>
<dbReference type="PROSITE" id="PS51737">
    <property type="entry name" value="RECOMBINASE_DNA_BIND"/>
    <property type="match status" value="1"/>
</dbReference>
<dbReference type="PANTHER" id="PTHR30461:SF23">
    <property type="entry name" value="DNA RECOMBINASE-RELATED"/>
    <property type="match status" value="1"/>
</dbReference>
<dbReference type="InterPro" id="IPR011109">
    <property type="entry name" value="DNA_bind_recombinase_dom"/>
</dbReference>
<comment type="caution">
    <text evidence="3">The sequence shown here is derived from an EMBL/GenBank/DDBJ whole genome shotgun (WGS) entry which is preliminary data.</text>
</comment>
<dbReference type="SMART" id="SM00857">
    <property type="entry name" value="Resolvase"/>
    <property type="match status" value="1"/>
</dbReference>
<protein>
    <submittedName>
        <fullName evidence="3">Recombinase</fullName>
    </submittedName>
</protein>
<sequence length="555" mass="62672">MRRASIYARYSDQEQRPTSIDDQLRRTKQKAEELGFTVADEHIYVDAAITGQGRELAKRAAYSRLIHAWEKGEFEAIIVDEVARLARASLEFAHLEQRIERTRVRLVSCDGVDTLNPGWQLQFGIFGLMAAHFVRETSHRVVRGMQGQLERGFMIAKAPFGYRAMKMGDKDNEGGTVWEVDQERAKWVKEIFQMRFQGRSLNTIAERLNREGVACPRSPRGEGKGYWRPATVHQMLANTIYRGVFVYHGSAYSTAKAKREKRTLKPVEYQRPELRIVEDRVWHSCNTPTGSRPFCGGGRHVLAGLATCGVCGGTMSFRTGGSSPALHCSKCAQQRRVGKPNAPTQVSYVAAEALQRALLQILRRFLFDDERVQEFRRRLEVSLFGRHELRIEELRSAVGHAERQLDSLAQRMRRLEPGNEEFLERAYREQQEERKHLLDELTQLTAYSASLNGERIRQPVEVNPLDFVSMLFTGGAPAELTRAVLSRVFPSIVLSKRPARFISVWKIVACAGATVARLDGAFAGLEGKVAFTVQVETGAARPTAWHVTVLEASVQ</sequence>
<dbReference type="Gene3D" id="3.90.1750.20">
    <property type="entry name" value="Putative Large Serine Recombinase, Chain B, Domain 2"/>
    <property type="match status" value="1"/>
</dbReference>
<accession>A0A158B850</accession>
<dbReference type="EMBL" id="FCOX02000009">
    <property type="protein sequence ID" value="SAK66275.1"/>
    <property type="molecule type" value="Genomic_DNA"/>
</dbReference>
<dbReference type="Pfam" id="PF00239">
    <property type="entry name" value="Resolvase"/>
    <property type="match status" value="1"/>
</dbReference>
<dbReference type="InterPro" id="IPR036162">
    <property type="entry name" value="Resolvase-like_N_sf"/>
</dbReference>
<evidence type="ECO:0000313" key="3">
    <source>
        <dbReference type="EMBL" id="SAK66275.1"/>
    </source>
</evidence>
<name>A0A158B850_9BURK</name>
<dbReference type="InterPro" id="IPR006119">
    <property type="entry name" value="Resolv_N"/>
</dbReference>
<evidence type="ECO:0000259" key="2">
    <source>
        <dbReference type="PROSITE" id="PS51737"/>
    </source>
</evidence>
<dbReference type="Pfam" id="PF13408">
    <property type="entry name" value="Zn_ribbon_recom"/>
    <property type="match status" value="1"/>
</dbReference>
<dbReference type="CDD" id="cd00338">
    <property type="entry name" value="Ser_Recombinase"/>
    <property type="match status" value="1"/>
</dbReference>
<gene>
    <name evidence="3" type="ORF">AWB78_02395</name>
</gene>
<feature type="domain" description="Recombinase" evidence="2">
    <location>
        <begin position="159"/>
        <end position="296"/>
    </location>
</feature>
<dbReference type="Gene3D" id="3.40.50.1390">
    <property type="entry name" value="Resolvase, N-terminal catalytic domain"/>
    <property type="match status" value="1"/>
</dbReference>
<dbReference type="GO" id="GO:0000150">
    <property type="term" value="F:DNA strand exchange activity"/>
    <property type="evidence" value="ECO:0007669"/>
    <property type="project" value="InterPro"/>
</dbReference>
<evidence type="ECO:0000313" key="4">
    <source>
        <dbReference type="Proteomes" id="UP000071859"/>
    </source>
</evidence>
<keyword evidence="4" id="KW-1185">Reference proteome</keyword>
<organism evidence="3 4">
    <name type="scientific">Caballeronia calidae</name>
    <dbReference type="NCBI Taxonomy" id="1777139"/>
    <lineage>
        <taxon>Bacteria</taxon>
        <taxon>Pseudomonadati</taxon>
        <taxon>Pseudomonadota</taxon>
        <taxon>Betaproteobacteria</taxon>
        <taxon>Burkholderiales</taxon>
        <taxon>Burkholderiaceae</taxon>
        <taxon>Caballeronia</taxon>
    </lineage>
</organism>
<dbReference type="PANTHER" id="PTHR30461">
    <property type="entry name" value="DNA-INVERTASE FROM LAMBDOID PROPHAGE"/>
    <property type="match status" value="1"/>
</dbReference>
<evidence type="ECO:0000256" key="1">
    <source>
        <dbReference type="SAM" id="Coils"/>
    </source>
</evidence>
<reference evidence="3" key="1">
    <citation type="submission" date="2016-01" db="EMBL/GenBank/DDBJ databases">
        <authorList>
            <person name="Peeters C."/>
        </authorList>
    </citation>
    <scope>NUCLEOTIDE SEQUENCE</scope>
    <source>
        <strain evidence="3">LMG 29321</strain>
    </source>
</reference>
<dbReference type="InterPro" id="IPR038109">
    <property type="entry name" value="DNA_bind_recomb_sf"/>
</dbReference>